<name>A0ABU3L4S6_9FLAO</name>
<keyword evidence="2" id="KW-1185">Reference proteome</keyword>
<protein>
    <submittedName>
        <fullName evidence="1">Uncharacterized protein</fullName>
    </submittedName>
</protein>
<sequence length="53" mass="6133">MKTVESLEGFYNRKFDFIPDNLRKEIGHFNIFKLEPFAGKNAKPVISGVIFTK</sequence>
<evidence type="ECO:0000313" key="1">
    <source>
        <dbReference type="EMBL" id="MDT7828437.1"/>
    </source>
</evidence>
<dbReference type="EMBL" id="JAVTTP010000001">
    <property type="protein sequence ID" value="MDT7828437.1"/>
    <property type="molecule type" value="Genomic_DNA"/>
</dbReference>
<reference evidence="1 2" key="1">
    <citation type="submission" date="2023-09" db="EMBL/GenBank/DDBJ databases">
        <title>Novel taxa isolated from Blanes Bay.</title>
        <authorList>
            <person name="Rey-Velasco X."/>
            <person name="Lucena T."/>
        </authorList>
    </citation>
    <scope>NUCLEOTIDE SEQUENCE [LARGE SCALE GENOMIC DNA]</scope>
    <source>
        <strain evidence="1 2">S334</strain>
    </source>
</reference>
<evidence type="ECO:0000313" key="2">
    <source>
        <dbReference type="Proteomes" id="UP001250656"/>
    </source>
</evidence>
<dbReference type="Proteomes" id="UP001250656">
    <property type="component" value="Unassembled WGS sequence"/>
</dbReference>
<comment type="caution">
    <text evidence="1">The sequence shown here is derived from an EMBL/GenBank/DDBJ whole genome shotgun (WGS) entry which is preliminary data.</text>
</comment>
<dbReference type="RefSeq" id="WP_314013759.1">
    <property type="nucleotide sequence ID" value="NZ_JAVTTP010000001.1"/>
</dbReference>
<accession>A0ABU3L4S6</accession>
<proteinExistence type="predicted"/>
<gene>
    <name evidence="1" type="ORF">RQM65_07165</name>
</gene>
<organism evidence="1 2">
    <name type="scientific">Pricia mediterranea</name>
    <dbReference type="NCBI Taxonomy" id="3076079"/>
    <lineage>
        <taxon>Bacteria</taxon>
        <taxon>Pseudomonadati</taxon>
        <taxon>Bacteroidota</taxon>
        <taxon>Flavobacteriia</taxon>
        <taxon>Flavobacteriales</taxon>
        <taxon>Flavobacteriaceae</taxon>
        <taxon>Pricia</taxon>
    </lineage>
</organism>